<dbReference type="InterPro" id="IPR027417">
    <property type="entry name" value="P-loop_NTPase"/>
</dbReference>
<dbReference type="Gene3D" id="3.40.50.300">
    <property type="entry name" value="P-loop containing nucleotide triphosphate hydrolases"/>
    <property type="match status" value="1"/>
</dbReference>
<evidence type="ECO:0000256" key="2">
    <source>
        <dbReference type="ARBA" id="ARBA00022448"/>
    </source>
</evidence>
<dbReference type="SUPFAM" id="SSF52540">
    <property type="entry name" value="P-loop containing nucleoside triphosphate hydrolases"/>
    <property type="match status" value="1"/>
</dbReference>
<comment type="similarity">
    <text evidence="1">Belongs to the ABC transporter superfamily.</text>
</comment>
<dbReference type="RefSeq" id="WP_008719921.1">
    <property type="nucleotide sequence ID" value="NZ_JAJFEB010000006.1"/>
</dbReference>
<evidence type="ECO:0000259" key="6">
    <source>
        <dbReference type="PROSITE" id="PS50893"/>
    </source>
</evidence>
<proteinExistence type="inferred from homology"/>
<dbReference type="InterPro" id="IPR017871">
    <property type="entry name" value="ABC_transporter-like_CS"/>
</dbReference>
<dbReference type="PANTHER" id="PTHR43820:SF4">
    <property type="entry name" value="HIGH-AFFINITY BRANCHED-CHAIN AMINO ACID TRANSPORT ATP-BINDING PROTEIN LIVF"/>
    <property type="match status" value="1"/>
</dbReference>
<keyword evidence="5" id="KW-0029">Amino-acid transport</keyword>
<dbReference type="GO" id="GO:0005524">
    <property type="term" value="F:ATP binding"/>
    <property type="evidence" value="ECO:0007669"/>
    <property type="project" value="UniProtKB-KW"/>
</dbReference>
<keyword evidence="3" id="KW-0547">Nucleotide-binding</keyword>
<accession>A0ABV1D776</accession>
<dbReference type="Pfam" id="PF00005">
    <property type="entry name" value="ABC_tran"/>
    <property type="match status" value="1"/>
</dbReference>
<evidence type="ECO:0000256" key="3">
    <source>
        <dbReference type="ARBA" id="ARBA00022741"/>
    </source>
</evidence>
<dbReference type="InterPro" id="IPR003439">
    <property type="entry name" value="ABC_transporter-like_ATP-bd"/>
</dbReference>
<dbReference type="PROSITE" id="PS00211">
    <property type="entry name" value="ABC_TRANSPORTER_1"/>
    <property type="match status" value="1"/>
</dbReference>
<evidence type="ECO:0000256" key="1">
    <source>
        <dbReference type="ARBA" id="ARBA00005417"/>
    </source>
</evidence>
<evidence type="ECO:0000256" key="4">
    <source>
        <dbReference type="ARBA" id="ARBA00022840"/>
    </source>
</evidence>
<gene>
    <name evidence="7" type="ORF">WMQ36_11480</name>
</gene>
<dbReference type="PANTHER" id="PTHR43820">
    <property type="entry name" value="HIGH-AFFINITY BRANCHED-CHAIN AMINO ACID TRANSPORT ATP-BINDING PROTEIN LIVF"/>
    <property type="match status" value="1"/>
</dbReference>
<protein>
    <submittedName>
        <fullName evidence="7">ABC transporter ATP-binding protein</fullName>
    </submittedName>
</protein>
<dbReference type="CDD" id="cd03224">
    <property type="entry name" value="ABC_TM1139_LivF_branched"/>
    <property type="match status" value="1"/>
</dbReference>
<dbReference type="InterPro" id="IPR003593">
    <property type="entry name" value="AAA+_ATPase"/>
</dbReference>
<feature type="domain" description="ABC transporter" evidence="6">
    <location>
        <begin position="2"/>
        <end position="236"/>
    </location>
</feature>
<evidence type="ECO:0000313" key="8">
    <source>
        <dbReference type="Proteomes" id="UP001454086"/>
    </source>
</evidence>
<keyword evidence="2" id="KW-0813">Transport</keyword>
<reference evidence="7 8" key="1">
    <citation type="submission" date="2024-03" db="EMBL/GenBank/DDBJ databases">
        <title>Human intestinal bacterial collection.</title>
        <authorList>
            <person name="Pauvert C."/>
            <person name="Hitch T.C.A."/>
            <person name="Clavel T."/>
        </authorList>
    </citation>
    <scope>NUCLEOTIDE SEQUENCE [LARGE SCALE GENOMIC DNA]</scope>
    <source>
        <strain evidence="7 8">CLA-SR-H021</strain>
    </source>
</reference>
<keyword evidence="4 7" id="KW-0067">ATP-binding</keyword>
<dbReference type="Proteomes" id="UP001454086">
    <property type="component" value="Unassembled WGS sequence"/>
</dbReference>
<evidence type="ECO:0000256" key="5">
    <source>
        <dbReference type="ARBA" id="ARBA00022970"/>
    </source>
</evidence>
<evidence type="ECO:0000313" key="7">
    <source>
        <dbReference type="EMBL" id="MEQ2425598.1"/>
    </source>
</evidence>
<dbReference type="SMART" id="SM00382">
    <property type="entry name" value="AAA"/>
    <property type="match status" value="1"/>
</dbReference>
<organism evidence="7 8">
    <name type="scientific">Enterocloster hominis</name>
    <name type="common">ex Hitch et al. 2024</name>
    <dbReference type="NCBI Taxonomy" id="1917870"/>
    <lineage>
        <taxon>Bacteria</taxon>
        <taxon>Bacillati</taxon>
        <taxon>Bacillota</taxon>
        <taxon>Clostridia</taxon>
        <taxon>Lachnospirales</taxon>
        <taxon>Lachnospiraceae</taxon>
        <taxon>Enterocloster</taxon>
    </lineage>
</organism>
<sequence length="236" mass="26066">MLEISNLNVFYGEVQALNDVSLTVGDDEIVSIIGANGAGKSSLMTTIMGDNRPKSGQIIYNGKDITGMHTHKIVEEGIVYVPEGRRIFYELTVQENIEMGAYSRKLSSRQLKDEMDGVLDIFPRLRERLTQAGGTLSGGEQQMLAIARGLMSNPRLLMLDEPSLGLAPIIVDEVFEVIQSVNSQRKIPVILVEQNAFMALNTSRRTYILELGHITASGYSRELQQSDEVKKSYLGG</sequence>
<dbReference type="InterPro" id="IPR052156">
    <property type="entry name" value="BCAA_Transport_ATP-bd_LivF"/>
</dbReference>
<dbReference type="EMBL" id="JBBMFM010000036">
    <property type="protein sequence ID" value="MEQ2425598.1"/>
    <property type="molecule type" value="Genomic_DNA"/>
</dbReference>
<keyword evidence="8" id="KW-1185">Reference proteome</keyword>
<comment type="caution">
    <text evidence="7">The sequence shown here is derived from an EMBL/GenBank/DDBJ whole genome shotgun (WGS) entry which is preliminary data.</text>
</comment>
<name>A0ABV1D776_9FIRM</name>
<dbReference type="PROSITE" id="PS50893">
    <property type="entry name" value="ABC_TRANSPORTER_2"/>
    <property type="match status" value="1"/>
</dbReference>